<keyword evidence="11" id="KW-1185">Reference proteome</keyword>
<dbReference type="EMBL" id="PKFO01000011">
    <property type="protein sequence ID" value="PVH23693.1"/>
    <property type="molecule type" value="Genomic_DNA"/>
</dbReference>
<evidence type="ECO:0000256" key="3">
    <source>
        <dbReference type="ARBA" id="ARBA00022478"/>
    </source>
</evidence>
<evidence type="ECO:0000256" key="5">
    <source>
        <dbReference type="ARBA" id="ARBA00022695"/>
    </source>
</evidence>
<accession>A0A2V1B1K7</accession>
<protein>
    <recommendedName>
        <fullName evidence="2 8">DNA-directed RNA polymerase</fullName>
        <ecNumber evidence="2 8">2.7.7.6</ecNumber>
    </recommendedName>
</protein>
<dbReference type="EC" id="2.7.7.6" evidence="2 8"/>
<dbReference type="PANTHER" id="PTHR10102">
    <property type="entry name" value="DNA-DIRECTED RNA POLYMERASE, MITOCHONDRIAL"/>
    <property type="match status" value="1"/>
</dbReference>
<dbReference type="VEuPathDB" id="FungiDB:CXQ85_003985"/>
<keyword evidence="4 8" id="KW-0808">Transferase</keyword>
<dbReference type="Gene3D" id="1.10.287.280">
    <property type="match status" value="1"/>
</dbReference>
<keyword evidence="6 8" id="KW-0804">Transcription</keyword>
<dbReference type="GO" id="GO:0034245">
    <property type="term" value="C:mitochondrial DNA-directed RNA polymerase complex"/>
    <property type="evidence" value="ECO:0007669"/>
    <property type="project" value="TreeGrafter"/>
</dbReference>
<evidence type="ECO:0000256" key="6">
    <source>
        <dbReference type="ARBA" id="ARBA00023163"/>
    </source>
</evidence>
<dbReference type="Pfam" id="PF14700">
    <property type="entry name" value="RPOL_N"/>
    <property type="match status" value="1"/>
</dbReference>
<evidence type="ECO:0000259" key="9">
    <source>
        <dbReference type="SMART" id="SM01311"/>
    </source>
</evidence>
<comment type="caution">
    <text evidence="10">The sequence shown here is derived from an EMBL/GenBank/DDBJ whole genome shotgun (WGS) entry which is preliminary data.</text>
</comment>
<gene>
    <name evidence="10" type="ORF">CXQ85_003985</name>
</gene>
<dbReference type="GO" id="GO:0006390">
    <property type="term" value="P:mitochondrial transcription"/>
    <property type="evidence" value="ECO:0007669"/>
    <property type="project" value="TreeGrafter"/>
</dbReference>
<feature type="domain" description="DNA-directed RNA polymerase N-terminal" evidence="9">
    <location>
        <begin position="353"/>
        <end position="624"/>
    </location>
</feature>
<organism evidence="10 11">
    <name type="scientific">Candidozyma haemuli</name>
    <dbReference type="NCBI Taxonomy" id="45357"/>
    <lineage>
        <taxon>Eukaryota</taxon>
        <taxon>Fungi</taxon>
        <taxon>Dikarya</taxon>
        <taxon>Ascomycota</taxon>
        <taxon>Saccharomycotina</taxon>
        <taxon>Pichiomycetes</taxon>
        <taxon>Metschnikowiaceae</taxon>
        <taxon>Candidozyma</taxon>
    </lineage>
</organism>
<dbReference type="GO" id="GO:0003899">
    <property type="term" value="F:DNA-directed RNA polymerase activity"/>
    <property type="evidence" value="ECO:0007669"/>
    <property type="project" value="UniProtKB-EC"/>
</dbReference>
<dbReference type="SMART" id="SM01311">
    <property type="entry name" value="RPOL_N"/>
    <property type="match status" value="1"/>
</dbReference>
<dbReference type="PROSITE" id="PS00489">
    <property type="entry name" value="RNA_POL_PHAGE_2"/>
    <property type="match status" value="1"/>
</dbReference>
<dbReference type="Pfam" id="PF00940">
    <property type="entry name" value="RNA_pol"/>
    <property type="match status" value="1"/>
</dbReference>
<keyword evidence="5 8" id="KW-0548">Nucleotidyltransferase</keyword>
<sequence>MDVLDSQKQINGICLDLLLQEIVPLSLRVTHLNAEKRQSQDTGKDCQTRIDTPLSKIAGDLPGRIAIFESEHLSQDEVTLRVESYGYATGLRLTEVLIFVDTINDIASEQKRYTVTNYETRIRVNHYLQAVFQGDTAHALQLLGKFKDKCKSNRTHSSFPRNVQIYISCLSTLAAQLSSSSGGSDRDFTAIRRTIDEVASIPEYISSDVDESQLTRIWSQLVIALVRHLDHLPSDDLARRHRIRKLALNLVNEQCISTESLEKLIETDYPQLLRSLNYIWPFTQHKSTEETKINVSPFLNKDGSMSYSGLCDFIGSSRYQYKSDQRPMFEIYDSLEGSDKDEFFKAYLDYNKARQLEVEHYCGSLQESFSSDQNGQNFRTFNSLHGEQMIQWHHQICSALQSLDKSSHKSLSKFEFFFTVYPVEKLVSLVLTRMISLTLATGQVRTITLARSISSSFKWSFFTEPTLRPMLQDLDHYLNDEDAIEFFCGLIKVVVDTCVLKNDDEIRGTKLFSGEKTSRPVFSISYQRFSPDSSPLHRSGIILLDQEIMSYFQSQKEIFHSDSYLLPMLCPPVNWTSPMKGGFLESCAPLVRSPDEKTTFKFMEKANETGQLSSLYRSLSLLGSVPWTINRGMLDVFNHALEQSRGFLSIPPPLSELMVEKVPTPTQNAPGNQDDPKQAMRIFKRLKEQAIQTYNDLRGLRITYELINKSANSYGKNGDIMYLPHNVDFRGRAYPAVSFLSHHNEDLVRSVLMFWEARELGPNGYDWLKYQLANLYSKTSLTMPESIHFVASNMENIIESAQNPFGGSMWWTKGDKPWQCLALCKELLSIESFDGPPSTYKSRIPVHQDGTCNGLQHYAALGADEEAAKSVNLLPSAQRQDVYSAVLELVKKRVHEDSASEDDDLKHLALISKPLLSRKLIKQTVMTTVYGVTLFGASRQIEARVQDVTKHLDNDTFESYSRMQVASYIAKTVLKTITELFSGAKAIQDWLVRNCIRCITSFRSEDLNFQNDVDFFGSKYYRPMMWSSLSGFPVVQPYRHFKKKEIVTPLQKVMIHKKSSLTHINVRKQLNALAPNFIHSLDAIHLQMTCLEANRGGINFAAVHDSFWTHAGDVEILSRAIRSEFVRLHSSHIIQNLKDDLDFTNRDAMQVVWAENQEDPLFIEALQTTRQAYNIDEPKQRGARYFNKCLMHELKDPSQVSALQNSRTL</sequence>
<reference evidence="10 11" key="1">
    <citation type="submission" date="2017-12" db="EMBL/GenBank/DDBJ databases">
        <title>Genome Sequence of a Multidrug-Resistant Candida haemulonii Isolate from a Patient with Chronic Leg Ulcers in Israel.</title>
        <authorList>
            <person name="Chow N.A."/>
            <person name="Gade L."/>
            <person name="Batra D."/>
            <person name="Rowe L.A."/>
            <person name="Ben-Ami R."/>
            <person name="Loparev V.N."/>
            <person name="Litvintseva A.P."/>
        </authorList>
    </citation>
    <scope>NUCLEOTIDE SEQUENCE [LARGE SCALE GENOMIC DNA]</scope>
    <source>
        <strain evidence="10 11">B11899</strain>
    </source>
</reference>
<keyword evidence="3 8" id="KW-0240">DNA-directed RNA polymerase</keyword>
<dbReference type="STRING" id="45357.A0A2V1B1K7"/>
<dbReference type="SUPFAM" id="SSF56672">
    <property type="entry name" value="DNA/RNA polymerases"/>
    <property type="match status" value="1"/>
</dbReference>
<evidence type="ECO:0000313" key="11">
    <source>
        <dbReference type="Proteomes" id="UP000244309"/>
    </source>
</evidence>
<evidence type="ECO:0000256" key="8">
    <source>
        <dbReference type="RuleBase" id="RU003805"/>
    </source>
</evidence>
<dbReference type="OrthoDB" id="276422at2759"/>
<evidence type="ECO:0000256" key="1">
    <source>
        <dbReference type="ARBA" id="ARBA00009493"/>
    </source>
</evidence>
<dbReference type="Proteomes" id="UP000244309">
    <property type="component" value="Unassembled WGS sequence"/>
</dbReference>
<evidence type="ECO:0000313" key="10">
    <source>
        <dbReference type="EMBL" id="PVH23693.1"/>
    </source>
</evidence>
<dbReference type="InterPro" id="IPR046950">
    <property type="entry name" value="DNA-dir_Rpol_C_phage-type"/>
</dbReference>
<evidence type="ECO:0000256" key="7">
    <source>
        <dbReference type="ARBA" id="ARBA00048552"/>
    </source>
</evidence>
<dbReference type="InterPro" id="IPR002092">
    <property type="entry name" value="DNA-dir_Rpol_phage-type"/>
</dbReference>
<dbReference type="PROSITE" id="PS00900">
    <property type="entry name" value="RNA_POL_PHAGE_1"/>
    <property type="match status" value="1"/>
</dbReference>
<dbReference type="InterPro" id="IPR029262">
    <property type="entry name" value="RPOL_N"/>
</dbReference>
<comment type="function">
    <text evidence="8">DNA-dependent RNA polymerase catalyzes the transcription of DNA into RNA using the four ribonucleoside triphosphates as substrates.</text>
</comment>
<comment type="catalytic activity">
    <reaction evidence="7 8">
        <text>RNA(n) + a ribonucleoside 5'-triphosphate = RNA(n+1) + diphosphate</text>
        <dbReference type="Rhea" id="RHEA:21248"/>
        <dbReference type="Rhea" id="RHEA-COMP:14527"/>
        <dbReference type="Rhea" id="RHEA-COMP:17342"/>
        <dbReference type="ChEBI" id="CHEBI:33019"/>
        <dbReference type="ChEBI" id="CHEBI:61557"/>
        <dbReference type="ChEBI" id="CHEBI:140395"/>
        <dbReference type="EC" id="2.7.7.6"/>
    </reaction>
</comment>
<dbReference type="RefSeq" id="XP_025344633.1">
    <property type="nucleotide sequence ID" value="XM_025487617.1"/>
</dbReference>
<evidence type="ECO:0000256" key="4">
    <source>
        <dbReference type="ARBA" id="ARBA00022679"/>
    </source>
</evidence>
<dbReference type="GeneID" id="37009315"/>
<dbReference type="AlphaFoldDB" id="A0A2V1B1K7"/>
<evidence type="ECO:0000256" key="2">
    <source>
        <dbReference type="ARBA" id="ARBA00012418"/>
    </source>
</evidence>
<dbReference type="Gene3D" id="1.10.150.20">
    <property type="entry name" value="5' to 3' exonuclease, C-terminal subdomain"/>
    <property type="match status" value="1"/>
</dbReference>
<name>A0A2V1B1K7_9ASCO</name>
<dbReference type="InterPro" id="IPR037159">
    <property type="entry name" value="RNA_POL_N_sf"/>
</dbReference>
<dbReference type="PANTHER" id="PTHR10102:SF0">
    <property type="entry name" value="DNA-DIRECTED RNA POLYMERASE, MITOCHONDRIAL"/>
    <property type="match status" value="1"/>
</dbReference>
<dbReference type="GO" id="GO:0001018">
    <property type="term" value="F:mitochondrial promoter sequence-specific DNA binding"/>
    <property type="evidence" value="ECO:0007669"/>
    <property type="project" value="TreeGrafter"/>
</dbReference>
<dbReference type="Gene3D" id="1.10.1320.10">
    <property type="entry name" value="DNA-directed RNA polymerase, N-terminal domain"/>
    <property type="match status" value="1"/>
</dbReference>
<dbReference type="InterPro" id="IPR043502">
    <property type="entry name" value="DNA/RNA_pol_sf"/>
</dbReference>
<proteinExistence type="inferred from homology"/>
<comment type="similarity">
    <text evidence="1 8">Belongs to the phage and mitochondrial RNA polymerase family.</text>
</comment>